<feature type="domain" description="Rieske" evidence="5">
    <location>
        <begin position="1"/>
        <end position="106"/>
    </location>
</feature>
<geneLocation type="plasmid" evidence="6 7">
    <name>pTT6-1</name>
</geneLocation>
<gene>
    <name evidence="6" type="ORF">IGS68_30665</name>
</gene>
<dbReference type="Pfam" id="PF00355">
    <property type="entry name" value="Rieske"/>
    <property type="match status" value="1"/>
</dbReference>
<dbReference type="EMBL" id="CP067421">
    <property type="protein sequence ID" value="QQP92809.1"/>
    <property type="molecule type" value="Genomic_DNA"/>
</dbReference>
<reference evidence="6" key="1">
    <citation type="submission" date="2021-02" db="EMBL/GenBank/DDBJ databases">
        <title>Skermanella TT6 skin isolate.</title>
        <authorList>
            <person name="Lee K."/>
            <person name="Ganzorig M."/>
        </authorList>
    </citation>
    <scope>NUCLEOTIDE SEQUENCE</scope>
    <source>
        <strain evidence="6">TT6</strain>
    </source>
</reference>
<dbReference type="PANTHER" id="PTHR40261:SF1">
    <property type="entry name" value="RIESKE DOMAIN-CONTAINING PROTEIN"/>
    <property type="match status" value="1"/>
</dbReference>
<keyword evidence="3" id="KW-0408">Iron</keyword>
<dbReference type="InterPro" id="IPR036922">
    <property type="entry name" value="Rieske_2Fe-2S_sf"/>
</dbReference>
<evidence type="ECO:0000259" key="5">
    <source>
        <dbReference type="PROSITE" id="PS51296"/>
    </source>
</evidence>
<keyword evidence="1" id="KW-0001">2Fe-2S</keyword>
<dbReference type="Proteomes" id="UP000595197">
    <property type="component" value="Plasmid pTT6-1"/>
</dbReference>
<keyword evidence="7" id="KW-1185">Reference proteome</keyword>
<dbReference type="InterPro" id="IPR017941">
    <property type="entry name" value="Rieske_2Fe-2S"/>
</dbReference>
<keyword evidence="4" id="KW-0411">Iron-sulfur</keyword>
<keyword evidence="2" id="KW-0479">Metal-binding</keyword>
<evidence type="ECO:0000256" key="2">
    <source>
        <dbReference type="ARBA" id="ARBA00022723"/>
    </source>
</evidence>
<evidence type="ECO:0000313" key="6">
    <source>
        <dbReference type="EMBL" id="QQP92809.1"/>
    </source>
</evidence>
<accession>A0ABX7BF87</accession>
<sequence>MDLAASRDLEEGGAVLVAVGAGTEARQLILLRVGGVAAAYVNACPHMGIMLDWVAERITAPGRRWLRCTAHGALFRREDGVCVSGPCAGQGLLRVPVTERGGRIMLEEAS</sequence>
<organism evidence="6 7">
    <name type="scientific">Skermanella cutis</name>
    <dbReference type="NCBI Taxonomy" id="2775420"/>
    <lineage>
        <taxon>Bacteria</taxon>
        <taxon>Pseudomonadati</taxon>
        <taxon>Pseudomonadota</taxon>
        <taxon>Alphaproteobacteria</taxon>
        <taxon>Rhodospirillales</taxon>
        <taxon>Azospirillaceae</taxon>
        <taxon>Skermanella</taxon>
    </lineage>
</organism>
<protein>
    <submittedName>
        <fullName evidence="6">Rieske 2Fe-2S domain-containing protein</fullName>
    </submittedName>
</protein>
<proteinExistence type="predicted"/>
<dbReference type="PANTHER" id="PTHR40261">
    <property type="match status" value="1"/>
</dbReference>
<evidence type="ECO:0000256" key="4">
    <source>
        <dbReference type="ARBA" id="ARBA00023014"/>
    </source>
</evidence>
<keyword evidence="6" id="KW-0614">Plasmid</keyword>
<evidence type="ECO:0000313" key="7">
    <source>
        <dbReference type="Proteomes" id="UP000595197"/>
    </source>
</evidence>
<evidence type="ECO:0000256" key="3">
    <source>
        <dbReference type="ARBA" id="ARBA00023004"/>
    </source>
</evidence>
<dbReference type="CDD" id="cd03467">
    <property type="entry name" value="Rieske"/>
    <property type="match status" value="1"/>
</dbReference>
<evidence type="ECO:0000256" key="1">
    <source>
        <dbReference type="ARBA" id="ARBA00022714"/>
    </source>
</evidence>
<name>A0ABX7BF87_9PROT</name>
<dbReference type="SUPFAM" id="SSF50022">
    <property type="entry name" value="ISP domain"/>
    <property type="match status" value="1"/>
</dbReference>
<dbReference type="PROSITE" id="PS51296">
    <property type="entry name" value="RIESKE"/>
    <property type="match status" value="1"/>
</dbReference>
<dbReference type="RefSeq" id="WP_201082008.1">
    <property type="nucleotide sequence ID" value="NZ_CP067421.1"/>
</dbReference>
<dbReference type="Gene3D" id="2.102.10.10">
    <property type="entry name" value="Rieske [2Fe-2S] iron-sulphur domain"/>
    <property type="match status" value="1"/>
</dbReference>